<feature type="binding site" evidence="8">
    <location>
        <position position="309"/>
    </location>
    <ligand>
        <name>L-glutamine</name>
        <dbReference type="ChEBI" id="CHEBI:58359"/>
    </ligand>
</feature>
<proteinExistence type="inferred from homology"/>
<dbReference type="InterPro" id="IPR002474">
    <property type="entry name" value="CarbamoylP_synth_ssu_N"/>
</dbReference>
<feature type="active site" description="Nucleophile" evidence="8">
    <location>
        <position position="308"/>
    </location>
</feature>
<dbReference type="InterPro" id="IPR050472">
    <property type="entry name" value="Anth_synth/Amidotransfase"/>
</dbReference>
<dbReference type="PANTHER" id="PTHR43418">
    <property type="entry name" value="MULTIFUNCTIONAL TRYPTOPHAN BIOSYNTHESIS PROTEIN-RELATED"/>
    <property type="match status" value="1"/>
</dbReference>
<dbReference type="GO" id="GO:0044205">
    <property type="term" value="P:'de novo' UMP biosynthetic process"/>
    <property type="evidence" value="ECO:0007669"/>
    <property type="project" value="UniProtKB-UniRule"/>
</dbReference>
<evidence type="ECO:0000256" key="4">
    <source>
        <dbReference type="ARBA" id="ARBA00022741"/>
    </source>
</evidence>
<keyword evidence="11" id="KW-1185">Reference proteome</keyword>
<dbReference type="GO" id="GO:0004088">
    <property type="term" value="F:carbamoyl-phosphate synthase (glutamine-hydrolyzing) activity"/>
    <property type="evidence" value="ECO:0007669"/>
    <property type="project" value="UniProtKB-UniRule"/>
</dbReference>
<evidence type="ECO:0000256" key="1">
    <source>
        <dbReference type="ARBA" id="ARBA00005077"/>
    </source>
</evidence>
<dbReference type="GO" id="GO:0006207">
    <property type="term" value="P:'de novo' pyrimidine nucleobase biosynthetic process"/>
    <property type="evidence" value="ECO:0007669"/>
    <property type="project" value="InterPro"/>
</dbReference>
<dbReference type="GO" id="GO:0004359">
    <property type="term" value="F:glutaminase activity"/>
    <property type="evidence" value="ECO:0007669"/>
    <property type="project" value="RHEA"/>
</dbReference>
<dbReference type="InterPro" id="IPR036480">
    <property type="entry name" value="CarbP_synth_ssu_N_sf"/>
</dbReference>
<dbReference type="PRINTS" id="PR00096">
    <property type="entry name" value="GATASE"/>
</dbReference>
<comment type="caution">
    <text evidence="8">Lacks conserved residue(s) required for the propagation of feature annotation.</text>
</comment>
<keyword evidence="3 8" id="KW-0436">Ligase</keyword>
<evidence type="ECO:0000256" key="3">
    <source>
        <dbReference type="ARBA" id="ARBA00022598"/>
    </source>
</evidence>
<dbReference type="EMBL" id="NXLW01000009">
    <property type="protein sequence ID" value="RDU71939.1"/>
    <property type="molecule type" value="Genomic_DNA"/>
</dbReference>
<feature type="active site" evidence="8">
    <location>
        <position position="393"/>
    </location>
</feature>
<comment type="subunit">
    <text evidence="8">Composed of two chains; the small (or glutamine) chain promotes the hydrolysis of glutamine to ammonia, which is used by the large (or ammonia) chain to synthesize carbamoyl phosphate. Tetramer of heterodimers (alpha,beta)4.</text>
</comment>
<dbReference type="GO" id="GO:0006541">
    <property type="term" value="P:glutamine metabolic process"/>
    <property type="evidence" value="ECO:0007669"/>
    <property type="project" value="InterPro"/>
</dbReference>
<comment type="catalytic activity">
    <reaction evidence="7 8">
        <text>hydrogencarbonate + L-glutamine + 2 ATP + H2O = carbamoyl phosphate + L-glutamate + 2 ADP + phosphate + 2 H(+)</text>
        <dbReference type="Rhea" id="RHEA:18633"/>
        <dbReference type="ChEBI" id="CHEBI:15377"/>
        <dbReference type="ChEBI" id="CHEBI:15378"/>
        <dbReference type="ChEBI" id="CHEBI:17544"/>
        <dbReference type="ChEBI" id="CHEBI:29985"/>
        <dbReference type="ChEBI" id="CHEBI:30616"/>
        <dbReference type="ChEBI" id="CHEBI:43474"/>
        <dbReference type="ChEBI" id="CHEBI:58228"/>
        <dbReference type="ChEBI" id="CHEBI:58359"/>
        <dbReference type="ChEBI" id="CHEBI:456216"/>
        <dbReference type="EC" id="6.3.5.5"/>
    </reaction>
</comment>
<feature type="binding site" evidence="8">
    <location>
        <position position="312"/>
    </location>
    <ligand>
        <name>L-glutamine</name>
        <dbReference type="ChEBI" id="CHEBI:58359"/>
    </ligand>
</feature>
<dbReference type="NCBIfam" id="TIGR01368">
    <property type="entry name" value="CPSaseIIsmall"/>
    <property type="match status" value="1"/>
</dbReference>
<organism evidence="10 11">
    <name type="scientific">Helicobacter aurati</name>
    <dbReference type="NCBI Taxonomy" id="137778"/>
    <lineage>
        <taxon>Bacteria</taxon>
        <taxon>Pseudomonadati</taxon>
        <taxon>Campylobacterota</taxon>
        <taxon>Epsilonproteobacteria</taxon>
        <taxon>Campylobacterales</taxon>
        <taxon>Helicobacteraceae</taxon>
        <taxon>Helicobacter</taxon>
    </lineage>
</organism>
<keyword evidence="8" id="KW-0028">Amino-acid biosynthesis</keyword>
<dbReference type="OrthoDB" id="9804328at2"/>
<keyword evidence="4 8" id="KW-0547">Nucleotide-binding</keyword>
<dbReference type="SUPFAM" id="SSF52317">
    <property type="entry name" value="Class I glutamine amidotransferase-like"/>
    <property type="match status" value="1"/>
</dbReference>
<dbReference type="PRINTS" id="PR00099">
    <property type="entry name" value="CPSGATASE"/>
</dbReference>
<evidence type="ECO:0000256" key="7">
    <source>
        <dbReference type="ARBA" id="ARBA00048816"/>
    </source>
</evidence>
<keyword evidence="6 8" id="KW-0315">Glutamine amidotransferase</keyword>
<keyword evidence="8" id="KW-0055">Arginine biosynthesis</keyword>
<dbReference type="AlphaFoldDB" id="A0A3D8J387"/>
<comment type="function">
    <text evidence="8">Small subunit of the glutamine-dependent carbamoyl phosphate synthetase (CPSase). CPSase catalyzes the formation of carbamoyl phosphate from the ammonia moiety of glutamine, carbonate, and phosphate donated by ATP, constituting the first step of 2 biosynthetic pathways, one leading to arginine and/or urea and the other to pyrimidine nucleotides. The small subunit (glutamine amidotransferase) binds and cleaves glutamine to supply the large subunit with the substrate ammonia.</text>
</comment>
<dbReference type="Proteomes" id="UP000256424">
    <property type="component" value="Unassembled WGS sequence"/>
</dbReference>
<evidence type="ECO:0000313" key="10">
    <source>
        <dbReference type="EMBL" id="RDU71939.1"/>
    </source>
</evidence>
<evidence type="ECO:0000259" key="9">
    <source>
        <dbReference type="SMART" id="SM01097"/>
    </source>
</evidence>
<dbReference type="InterPro" id="IPR035686">
    <property type="entry name" value="CPSase_GATase1"/>
</dbReference>
<evidence type="ECO:0000256" key="5">
    <source>
        <dbReference type="ARBA" id="ARBA00022840"/>
    </source>
</evidence>
<feature type="binding site" evidence="8">
    <location>
        <position position="353"/>
    </location>
    <ligand>
        <name>L-glutamine</name>
        <dbReference type="ChEBI" id="CHEBI:58359"/>
    </ligand>
</feature>
<dbReference type="SMART" id="SM01097">
    <property type="entry name" value="CPSase_sm_chain"/>
    <property type="match status" value="1"/>
</dbReference>
<dbReference type="GO" id="GO:0005524">
    <property type="term" value="F:ATP binding"/>
    <property type="evidence" value="ECO:0007669"/>
    <property type="project" value="UniProtKB-UniRule"/>
</dbReference>
<feature type="domain" description="Carbamoyl-phosphate synthase small subunit N-terminal" evidence="9">
    <location>
        <begin position="4"/>
        <end position="138"/>
    </location>
</feature>
<dbReference type="Gene3D" id="3.50.30.20">
    <property type="entry name" value="Carbamoyl-phosphate synthase small subunit, N-terminal domain"/>
    <property type="match status" value="1"/>
</dbReference>
<dbReference type="CDD" id="cd01744">
    <property type="entry name" value="GATase1_CPSase"/>
    <property type="match status" value="1"/>
</dbReference>
<dbReference type="PROSITE" id="PS51273">
    <property type="entry name" value="GATASE_TYPE_1"/>
    <property type="match status" value="1"/>
</dbReference>
<evidence type="ECO:0000313" key="11">
    <source>
        <dbReference type="Proteomes" id="UP000256424"/>
    </source>
</evidence>
<dbReference type="NCBIfam" id="NF009475">
    <property type="entry name" value="PRK12838.1"/>
    <property type="match status" value="1"/>
</dbReference>
<sequence>MGLQDIFLYFENHLFIKAKCFGYLNTAADYIVGEAVFNTSMTGYQEIITDPSYAGQFIVFCMPEIGIVGCNEKDMESKQTFARGIIIRNLNQMKSNFRAEKNLLAFCQEHNLMGICDIDTRGLVRMLRDNGTMMMIASCVLQDSESLRIALEKEKNIREVNLVQEVSTKHTYIHKDSLFDFQSFAYRSIDALQQECEYQESNQILDTSSDSSMQPTISNTATKQAYKKIVAIDFGIKRNILNELSAVGLLVEVIPYDFNAEDLVRRYKQKEIGGIFLSNGPGDPQFLQNEINKIKILIQAKIPMFGICLGHQLLSNAFGHPTYKLKFGQHGGNHPVRNIQSNVLEITAQNHNYNVPESISEIALITHRNIFDNTIEGVRYKDYPIFSVQHHPESSPGPREASKLFREFANIVDSTTETSRDSKGLFEDGN</sequence>
<comment type="similarity">
    <text evidence="2 8">Belongs to the CarA family.</text>
</comment>
<evidence type="ECO:0000256" key="8">
    <source>
        <dbReference type="HAMAP-Rule" id="MF_01209"/>
    </source>
</evidence>
<dbReference type="EC" id="6.3.5.5" evidence="8"/>
<dbReference type="InterPro" id="IPR017926">
    <property type="entry name" value="GATASE"/>
</dbReference>
<feature type="binding site" evidence="8">
    <location>
        <position position="52"/>
    </location>
    <ligand>
        <name>L-glutamine</name>
        <dbReference type="ChEBI" id="CHEBI:58359"/>
    </ligand>
</feature>
<dbReference type="UniPathway" id="UPA00068">
    <property type="reaction ID" value="UER00171"/>
</dbReference>
<dbReference type="InterPro" id="IPR029062">
    <property type="entry name" value="Class_I_gatase-like"/>
</dbReference>
<comment type="catalytic activity">
    <reaction evidence="8">
        <text>L-glutamine + H2O = L-glutamate + NH4(+)</text>
        <dbReference type="Rhea" id="RHEA:15889"/>
        <dbReference type="ChEBI" id="CHEBI:15377"/>
        <dbReference type="ChEBI" id="CHEBI:28938"/>
        <dbReference type="ChEBI" id="CHEBI:29985"/>
        <dbReference type="ChEBI" id="CHEBI:58359"/>
    </reaction>
</comment>
<feature type="region of interest" description="CPSase" evidence="8">
    <location>
        <begin position="1"/>
        <end position="227"/>
    </location>
</feature>
<reference evidence="10 11" key="1">
    <citation type="submission" date="2018-04" db="EMBL/GenBank/DDBJ databases">
        <title>Novel Campyloabacter and Helicobacter Species and Strains.</title>
        <authorList>
            <person name="Mannion A.J."/>
            <person name="Shen Z."/>
            <person name="Fox J.G."/>
        </authorList>
    </citation>
    <scope>NUCLEOTIDE SEQUENCE [LARGE SCALE GENOMIC DNA]</scope>
    <source>
        <strain evidence="10 11">MIT 97-5075</strain>
    </source>
</reference>
<dbReference type="RefSeq" id="WP_104762883.1">
    <property type="nucleotide sequence ID" value="NZ_FZPM01000011.1"/>
</dbReference>
<feature type="binding site" evidence="8">
    <location>
        <position position="350"/>
    </location>
    <ligand>
        <name>L-glutamine</name>
        <dbReference type="ChEBI" id="CHEBI:58359"/>
    </ligand>
</feature>
<feature type="active site" evidence="8">
    <location>
        <position position="391"/>
    </location>
</feature>
<comment type="pathway">
    <text evidence="1 8">Amino-acid biosynthesis; L-arginine biosynthesis; carbamoyl phosphate from bicarbonate: step 1/1.</text>
</comment>
<dbReference type="UniPathway" id="UPA00070">
    <property type="reaction ID" value="UER00115"/>
</dbReference>
<dbReference type="InterPro" id="IPR006274">
    <property type="entry name" value="CarbamoylP_synth_ssu"/>
</dbReference>
<dbReference type="PRINTS" id="PR00097">
    <property type="entry name" value="ANTSNTHASEII"/>
</dbReference>
<name>A0A3D8J387_9HELI</name>
<keyword evidence="5 8" id="KW-0067">ATP-binding</keyword>
<protein>
    <recommendedName>
        <fullName evidence="8">Carbamoyl phosphate synthase small chain</fullName>
        <ecNumber evidence="8">6.3.5.5</ecNumber>
    </recommendedName>
    <alternativeName>
        <fullName evidence="8">Carbamoyl phosphate synthetase glutamine chain</fullName>
    </alternativeName>
</protein>
<dbReference type="Gene3D" id="3.40.50.880">
    <property type="match status" value="1"/>
</dbReference>
<dbReference type="Pfam" id="PF00988">
    <property type="entry name" value="CPSase_sm_chain"/>
    <property type="match status" value="1"/>
</dbReference>
<comment type="caution">
    <text evidence="10">The sequence shown here is derived from an EMBL/GenBank/DDBJ whole genome shotgun (WGS) entry which is preliminary data.</text>
</comment>
<accession>A0A3D8J387</accession>
<feature type="binding site" evidence="8">
    <location>
        <position position="282"/>
    </location>
    <ligand>
        <name>L-glutamine</name>
        <dbReference type="ChEBI" id="CHEBI:58359"/>
    </ligand>
</feature>
<dbReference type="GO" id="GO:0006526">
    <property type="term" value="P:L-arginine biosynthetic process"/>
    <property type="evidence" value="ECO:0007669"/>
    <property type="project" value="UniProtKB-UniRule"/>
</dbReference>
<dbReference type="Pfam" id="PF00117">
    <property type="entry name" value="GATase"/>
    <property type="match status" value="1"/>
</dbReference>
<keyword evidence="8" id="KW-0665">Pyrimidine biosynthesis</keyword>
<comment type="pathway">
    <text evidence="8">Pyrimidine metabolism; UMP biosynthesis via de novo pathway; (S)-dihydroorotate from bicarbonate: step 1/3.</text>
</comment>
<dbReference type="HAMAP" id="MF_01209">
    <property type="entry name" value="CPSase_S_chain"/>
    <property type="match status" value="1"/>
</dbReference>
<evidence type="ECO:0000256" key="2">
    <source>
        <dbReference type="ARBA" id="ARBA00007800"/>
    </source>
</evidence>
<gene>
    <name evidence="8" type="primary">carA</name>
    <name evidence="10" type="ORF">CQA66_05615</name>
</gene>
<dbReference type="SUPFAM" id="SSF52021">
    <property type="entry name" value="Carbamoyl phosphate synthetase, small subunit N-terminal domain"/>
    <property type="match status" value="1"/>
</dbReference>
<evidence type="ECO:0000256" key="6">
    <source>
        <dbReference type="ARBA" id="ARBA00022962"/>
    </source>
</evidence>
<feature type="binding site" evidence="8">
    <location>
        <position position="280"/>
    </location>
    <ligand>
        <name>L-glutamine</name>
        <dbReference type="ChEBI" id="CHEBI:58359"/>
    </ligand>
</feature>
<dbReference type="PANTHER" id="PTHR43418:SF7">
    <property type="entry name" value="CARBAMOYL-PHOSPHATE SYNTHASE SMALL CHAIN"/>
    <property type="match status" value="1"/>
</dbReference>